<organism evidence="1 2">
    <name type="scientific">Perkinsus olseni</name>
    <name type="common">Perkinsus atlanticus</name>
    <dbReference type="NCBI Taxonomy" id="32597"/>
    <lineage>
        <taxon>Eukaryota</taxon>
        <taxon>Sar</taxon>
        <taxon>Alveolata</taxon>
        <taxon>Perkinsozoa</taxon>
        <taxon>Perkinsea</taxon>
        <taxon>Perkinsida</taxon>
        <taxon>Perkinsidae</taxon>
        <taxon>Perkinsus</taxon>
    </lineage>
</organism>
<sequence length="420" mass="46759">ITRRTSRYFKIVRASQMLAMPAMMAEVLEAADSTQIGYGVGQLSCPAEPWWPPTASWQRTQATTRFAGSGLMKVEQLSSHRMLFPAHVEALRLEMVERVWKKSTVVGPLPELMCDIMAYIPKPALTLDCPMEEIIINDKPGFFFVDGGVVYGVFNRNKSISLVQMSPPALPIPLVEYTGSSLRFYNAAYHYDAETSHFYILHDDGGLSQTLTIRGTASLIDYDVKASKVHKTNKLPHLSGAIKFPRSMAVIGESVFLGLQWERDRTSGHIEVLRGDLNGKLNVLWRISDKDILLVGLHPVSASPLMLDVIYAKGATCHSVRLEIQRLAVPVVVKEWPARPLSMSQDVGLFGGGVLMVRTNPGISIFDSRLRSMSSGLRLPEDPTCWCIQTDRHGGIYFLIKRPVGDSYSYRVLGAFPYLN</sequence>
<proteinExistence type="predicted"/>
<dbReference type="AlphaFoldDB" id="A0A7J6PRU8"/>
<gene>
    <name evidence="1" type="ORF">FOZ63_000581</name>
</gene>
<dbReference type="EMBL" id="JABANO010038403">
    <property type="protein sequence ID" value="KAF4698617.1"/>
    <property type="molecule type" value="Genomic_DNA"/>
</dbReference>
<protein>
    <submittedName>
        <fullName evidence="1">Uncharacterized protein</fullName>
    </submittedName>
</protein>
<reference evidence="1 2" key="1">
    <citation type="submission" date="2020-04" db="EMBL/GenBank/DDBJ databases">
        <title>Perkinsus olseni comparative genomics.</title>
        <authorList>
            <person name="Bogema D.R."/>
        </authorList>
    </citation>
    <scope>NUCLEOTIDE SEQUENCE [LARGE SCALE GENOMIC DNA]</scope>
    <source>
        <strain evidence="1 2">ATCC PRA-207</strain>
    </source>
</reference>
<keyword evidence="2" id="KW-1185">Reference proteome</keyword>
<evidence type="ECO:0000313" key="1">
    <source>
        <dbReference type="EMBL" id="KAF4698617.1"/>
    </source>
</evidence>
<feature type="non-terminal residue" evidence="1">
    <location>
        <position position="420"/>
    </location>
</feature>
<accession>A0A7J6PRU8</accession>
<dbReference type="Proteomes" id="UP000553632">
    <property type="component" value="Unassembled WGS sequence"/>
</dbReference>
<name>A0A7J6PRU8_PEROL</name>
<comment type="caution">
    <text evidence="1">The sequence shown here is derived from an EMBL/GenBank/DDBJ whole genome shotgun (WGS) entry which is preliminary data.</text>
</comment>
<evidence type="ECO:0000313" key="2">
    <source>
        <dbReference type="Proteomes" id="UP000553632"/>
    </source>
</evidence>